<dbReference type="SMART" id="SM00490">
    <property type="entry name" value="HELICc"/>
    <property type="match status" value="1"/>
</dbReference>
<dbReference type="InterPro" id="IPR038718">
    <property type="entry name" value="SNF2-like_sf"/>
</dbReference>
<dbReference type="STRING" id="235985.SAMN05414137_11422"/>
<dbReference type="EMBL" id="FOAZ01000014">
    <property type="protein sequence ID" value="SEL84904.1"/>
    <property type="molecule type" value="Genomic_DNA"/>
</dbReference>
<accession>A0A1H7TKH3</accession>
<dbReference type="SUPFAM" id="SSF52540">
    <property type="entry name" value="P-loop containing nucleoside triphosphate hydrolases"/>
    <property type="match status" value="2"/>
</dbReference>
<dbReference type="PROSITE" id="PS51192">
    <property type="entry name" value="HELICASE_ATP_BIND_1"/>
    <property type="match status" value="1"/>
</dbReference>
<organism evidence="5 6">
    <name type="scientific">Streptacidiphilus jiangxiensis</name>
    <dbReference type="NCBI Taxonomy" id="235985"/>
    <lineage>
        <taxon>Bacteria</taxon>
        <taxon>Bacillati</taxon>
        <taxon>Actinomycetota</taxon>
        <taxon>Actinomycetes</taxon>
        <taxon>Kitasatosporales</taxon>
        <taxon>Streptomycetaceae</taxon>
        <taxon>Streptacidiphilus</taxon>
    </lineage>
</organism>
<dbReference type="Proteomes" id="UP000183015">
    <property type="component" value="Unassembled WGS sequence"/>
</dbReference>
<sequence>MGQGGERRVVFARGQRLLDAARQVLGEERGAVERVRGSAGRLREQQVAEALAAIPVGRLNEVTEGRLRVGMLEAAGFATVAAVHGAEDYDLLRVPGIGRATAAQAKAAAAALADAAREATAVRLDPDHRTGSATELVTGLYPFVDAGPVLPAACERAATLAAALEPLLDTAAPARSRTAWWFAGRQRRTAARDALTTLEATLADARDGGAEEALAQALTDLLRLPGSEEQAWWEFLSRPVEFYTVLGRLAETGPVDAASAEGHLPDELAEQVRAQPLDVSGLTVSLRGYQAFGARYALARRKVVLGDEMGLGKTIQAVAALAHLAAAGERHFLVVCPASVLVNWLREIEARSTLTAFRLHGPERELAQQTWQRRGGVAVTTFEGLRHLDTDPPDPTDLPDPAVPADVAGPAGPKDALPLPLPLPLPPLAMTVVDEAHYVKNPAARRARHVAALVDRSERALFLTGTVMENHVGEFRNLLAYLQPELAAHLRDTDQVAGAAAFRRAVAPAYLRRNQQDVLTELPEVVHTDEWAEFSAADAAAYRDAVLAGNFQAMRRAAYAAADRSAKLDRLDEIVREAWAAGEKVLIFSFYRDVLEAVESRVCARSATGPAPVPGPGLFGPLTGGTAAAARQETVDDFTAHAGPAVLLSQIQAGGVGLNLQAANVVVLCEPQLKPALEQQAVARAHRMGQTRRVRVHRLLTPDSVDQRMLTLLGRKERLFDAYARRSDAAEVSPEALDVADTGLARQIIAEEQERLAAPSVTP</sequence>
<dbReference type="Pfam" id="PF00176">
    <property type="entry name" value="SNF2-rel_dom"/>
    <property type="match status" value="1"/>
</dbReference>
<dbReference type="AlphaFoldDB" id="A0A1H7TKH3"/>
<dbReference type="GO" id="GO:0005524">
    <property type="term" value="F:ATP binding"/>
    <property type="evidence" value="ECO:0007669"/>
    <property type="project" value="InterPro"/>
</dbReference>
<keyword evidence="1" id="KW-0378">Hydrolase</keyword>
<protein>
    <submittedName>
        <fullName evidence="5">Helicase conserved C-terminal domain-containing protein</fullName>
    </submittedName>
</protein>
<dbReference type="CDD" id="cd18793">
    <property type="entry name" value="SF2_C_SNF"/>
    <property type="match status" value="1"/>
</dbReference>
<evidence type="ECO:0000256" key="2">
    <source>
        <dbReference type="SAM" id="MobiDB-lite"/>
    </source>
</evidence>
<gene>
    <name evidence="5" type="ORF">SAMN05414137_11422</name>
</gene>
<proteinExistence type="predicted"/>
<dbReference type="eggNOG" id="COG0553">
    <property type="taxonomic scope" value="Bacteria"/>
</dbReference>
<evidence type="ECO:0000259" key="4">
    <source>
        <dbReference type="PROSITE" id="PS51194"/>
    </source>
</evidence>
<dbReference type="GO" id="GO:0016787">
    <property type="term" value="F:hydrolase activity"/>
    <property type="evidence" value="ECO:0007669"/>
    <property type="project" value="UniProtKB-KW"/>
</dbReference>
<keyword evidence="5" id="KW-0347">Helicase</keyword>
<dbReference type="PROSITE" id="PS51194">
    <property type="entry name" value="HELICASE_CTER"/>
    <property type="match status" value="1"/>
</dbReference>
<keyword evidence="6" id="KW-1185">Reference proteome</keyword>
<reference evidence="6" key="1">
    <citation type="submission" date="2016-10" db="EMBL/GenBank/DDBJ databases">
        <authorList>
            <person name="Varghese N."/>
        </authorList>
    </citation>
    <scope>NUCLEOTIDE SEQUENCE [LARGE SCALE GENOMIC DNA]</scope>
    <source>
        <strain evidence="6">DSM 45096 / BCRC 16803 / CGMCC 4.1857 / CIP 109030 / JCM 12277 / KCTC 19219 / NBRC 100920 / 33214</strain>
    </source>
</reference>
<evidence type="ECO:0000313" key="5">
    <source>
        <dbReference type="EMBL" id="SEL84904.1"/>
    </source>
</evidence>
<keyword evidence="5" id="KW-0547">Nucleotide-binding</keyword>
<feature type="compositionally biased region" description="Pro residues" evidence="2">
    <location>
        <begin position="393"/>
        <end position="402"/>
    </location>
</feature>
<dbReference type="SMART" id="SM00487">
    <property type="entry name" value="DEXDc"/>
    <property type="match status" value="1"/>
</dbReference>
<dbReference type="InterPro" id="IPR027417">
    <property type="entry name" value="P-loop_NTPase"/>
</dbReference>
<name>A0A1H7TKH3_STRJI</name>
<evidence type="ECO:0000259" key="3">
    <source>
        <dbReference type="PROSITE" id="PS51192"/>
    </source>
</evidence>
<dbReference type="Gene3D" id="3.40.50.300">
    <property type="entry name" value="P-loop containing nucleotide triphosphate hydrolases"/>
    <property type="match status" value="1"/>
</dbReference>
<feature type="region of interest" description="Disordered" evidence="2">
    <location>
        <begin position="389"/>
        <end position="411"/>
    </location>
</feature>
<dbReference type="InterPro" id="IPR000330">
    <property type="entry name" value="SNF2_N"/>
</dbReference>
<dbReference type="InterPro" id="IPR049730">
    <property type="entry name" value="SNF2/RAD54-like_C"/>
</dbReference>
<dbReference type="GO" id="GO:0004386">
    <property type="term" value="F:helicase activity"/>
    <property type="evidence" value="ECO:0007669"/>
    <property type="project" value="UniProtKB-KW"/>
</dbReference>
<dbReference type="Gene3D" id="3.40.50.10810">
    <property type="entry name" value="Tandem AAA-ATPase domain"/>
    <property type="match status" value="1"/>
</dbReference>
<evidence type="ECO:0000256" key="1">
    <source>
        <dbReference type="ARBA" id="ARBA00022801"/>
    </source>
</evidence>
<feature type="domain" description="Helicase C-terminal" evidence="4">
    <location>
        <begin position="567"/>
        <end position="738"/>
    </location>
</feature>
<dbReference type="InterPro" id="IPR001650">
    <property type="entry name" value="Helicase_C-like"/>
</dbReference>
<dbReference type="PANTHER" id="PTHR10799">
    <property type="entry name" value="SNF2/RAD54 HELICASE FAMILY"/>
    <property type="match status" value="1"/>
</dbReference>
<dbReference type="Pfam" id="PF00271">
    <property type="entry name" value="Helicase_C"/>
    <property type="match status" value="1"/>
</dbReference>
<feature type="domain" description="Helicase ATP-binding" evidence="3">
    <location>
        <begin position="294"/>
        <end position="485"/>
    </location>
</feature>
<dbReference type="InterPro" id="IPR014001">
    <property type="entry name" value="Helicase_ATP-bd"/>
</dbReference>
<evidence type="ECO:0000313" key="6">
    <source>
        <dbReference type="Proteomes" id="UP000183015"/>
    </source>
</evidence>
<keyword evidence="5" id="KW-0067">ATP-binding</keyword>